<evidence type="ECO:0000313" key="2">
    <source>
        <dbReference type="EMBL" id="HIV28185.1"/>
    </source>
</evidence>
<evidence type="ECO:0000313" key="3">
    <source>
        <dbReference type="Proteomes" id="UP000886884"/>
    </source>
</evidence>
<comment type="caution">
    <text evidence="2">The sequence shown here is derived from an EMBL/GenBank/DDBJ whole genome shotgun (WGS) entry which is preliminary data.</text>
</comment>
<dbReference type="Proteomes" id="UP000886884">
    <property type="component" value="Unassembled WGS sequence"/>
</dbReference>
<name>A0A9D1P805_9FIRM</name>
<dbReference type="GO" id="GO:0005975">
    <property type="term" value="P:carbohydrate metabolic process"/>
    <property type="evidence" value="ECO:0007669"/>
    <property type="project" value="InterPro"/>
</dbReference>
<dbReference type="InterPro" id="IPR006047">
    <property type="entry name" value="GH13_cat_dom"/>
</dbReference>
<dbReference type="EMBL" id="DVOT01000169">
    <property type="protein sequence ID" value="HIV28185.1"/>
    <property type="molecule type" value="Genomic_DNA"/>
</dbReference>
<dbReference type="AlphaFoldDB" id="A0A9D1P805"/>
<dbReference type="SUPFAM" id="SSF51445">
    <property type="entry name" value="(Trans)glycosidases"/>
    <property type="match status" value="1"/>
</dbReference>
<accession>A0A9D1P805</accession>
<gene>
    <name evidence="2" type="ORF">IAA64_09450</name>
</gene>
<proteinExistence type="predicted"/>
<dbReference type="Gene3D" id="3.20.20.80">
    <property type="entry name" value="Glycosidases"/>
    <property type="match status" value="1"/>
</dbReference>
<evidence type="ECO:0000259" key="1">
    <source>
        <dbReference type="SMART" id="SM00642"/>
    </source>
</evidence>
<feature type="domain" description="Glycosyl hydrolase family 13 catalytic" evidence="1">
    <location>
        <begin position="292"/>
        <end position="617"/>
    </location>
</feature>
<sequence>MQQYQLGEWLIAIDPLRGNVCRMEKNGMCVVEQSAPMFTLAVDGHSARNDQRQMHNIELYDEIGAKSASMLEARLEGETLSLAIDLGEGFSLTSHWTPQADWLRMRMEIGYTGQEPRRLRWLNWRTETGCEALLSRAQPFCPGYTMNLAEPLDLNRPIGAYRHRELLARGLFGDHAPAYRPGFLGLYDPEEAYAVCTWHTSEMFPFYTESWSHAATLRREGRVHCARWMRAGDRQSLGDFYFGAAKGTRLACVKRFARAFQSYGWERREDVPARRALRICELYVGSKSGRTLFEDYDQVLARLQEIHDLGFNAIEIMPKMPFPSYSVFHLADANATYGSQDGVRRVADAAHALGMKVIADMVFHGPLEYDPALGLPRSPYLDACPGWFMRHESGAYARTYTRSFDLGNPEYQRHIGDCMLSYIETMHVDGFRLDAQMWSETPNWDDRCPRQPYASVLAGMRMMDEIAPRVRAKYPHAFFYTEANGPYAAKGHEYRYNYDTHWLFPALTPIVDPRGGPAATQNLLSQGTLSWPDAARWLEELRATSPKGMTIVFQTDSHDSAEWCGFMGGQYNYEAYGPQMHRVLFALMNFMDGALMSLYGAQKGNEAFYSQLAALCREPIMAQGECDYTGATANDPKSAVVAWRHGSALRVYVGNLENRAKTITLRLPVAEGHYRATERLCGRSSISFAGNQFSLSLQPCDALVWDISIQPS</sequence>
<reference evidence="2" key="2">
    <citation type="journal article" date="2021" name="PeerJ">
        <title>Extensive microbial diversity within the chicken gut microbiome revealed by metagenomics and culture.</title>
        <authorList>
            <person name="Gilroy R."/>
            <person name="Ravi A."/>
            <person name="Getino M."/>
            <person name="Pursley I."/>
            <person name="Horton D.L."/>
            <person name="Alikhan N.F."/>
            <person name="Baker D."/>
            <person name="Gharbi K."/>
            <person name="Hall N."/>
            <person name="Watson M."/>
            <person name="Adriaenssens E.M."/>
            <person name="Foster-Nyarko E."/>
            <person name="Jarju S."/>
            <person name="Secka A."/>
            <person name="Antonio M."/>
            <person name="Oren A."/>
            <person name="Chaudhuri R.R."/>
            <person name="La Ragione R."/>
            <person name="Hildebrand F."/>
            <person name="Pallen M.J."/>
        </authorList>
    </citation>
    <scope>NUCLEOTIDE SEQUENCE</scope>
    <source>
        <strain evidence="2">CHK183-6373</strain>
    </source>
</reference>
<reference evidence="2" key="1">
    <citation type="submission" date="2020-10" db="EMBL/GenBank/DDBJ databases">
        <authorList>
            <person name="Gilroy R."/>
        </authorList>
    </citation>
    <scope>NUCLEOTIDE SEQUENCE</scope>
    <source>
        <strain evidence="2">CHK183-6373</strain>
    </source>
</reference>
<dbReference type="SMART" id="SM00642">
    <property type="entry name" value="Aamy"/>
    <property type="match status" value="1"/>
</dbReference>
<protein>
    <recommendedName>
        <fullName evidence="1">Glycosyl hydrolase family 13 catalytic domain-containing protein</fullName>
    </recommendedName>
</protein>
<organism evidence="2 3">
    <name type="scientific">Candidatus Ornithocaccomicrobium faecavium</name>
    <dbReference type="NCBI Taxonomy" id="2840890"/>
    <lineage>
        <taxon>Bacteria</taxon>
        <taxon>Bacillati</taxon>
        <taxon>Bacillota</taxon>
        <taxon>Clostridia</taxon>
        <taxon>Candidatus Ornithocaccomicrobium</taxon>
    </lineage>
</organism>
<dbReference type="PANTHER" id="PTHR10357">
    <property type="entry name" value="ALPHA-AMYLASE FAMILY MEMBER"/>
    <property type="match status" value="1"/>
</dbReference>
<dbReference type="InterPro" id="IPR017853">
    <property type="entry name" value="GH"/>
</dbReference>